<dbReference type="EMBL" id="LDJX01000004">
    <property type="protein sequence ID" value="KPM31711.1"/>
    <property type="molecule type" value="Genomic_DNA"/>
</dbReference>
<gene>
    <name evidence="2" type="ORF">I595_2206</name>
</gene>
<dbReference type="Proteomes" id="UP000050280">
    <property type="component" value="Unassembled WGS sequence"/>
</dbReference>
<dbReference type="InterPro" id="IPR011655">
    <property type="entry name" value="MpPF26"/>
</dbReference>
<dbReference type="STRING" id="1300341.I595_2206"/>
<evidence type="ECO:0008006" key="4">
    <source>
        <dbReference type="Google" id="ProtNLM"/>
    </source>
</evidence>
<keyword evidence="1" id="KW-0812">Transmembrane</keyword>
<feature type="transmembrane region" description="Helical" evidence="1">
    <location>
        <begin position="69"/>
        <end position="97"/>
    </location>
</feature>
<proteinExistence type="predicted"/>
<evidence type="ECO:0000313" key="2">
    <source>
        <dbReference type="EMBL" id="KPM31711.1"/>
    </source>
</evidence>
<accession>A0A0P7B174</accession>
<comment type="caution">
    <text evidence="2">The sequence shown here is derived from an EMBL/GenBank/DDBJ whole genome shotgun (WGS) entry which is preliminary data.</text>
</comment>
<evidence type="ECO:0000313" key="3">
    <source>
        <dbReference type="Proteomes" id="UP000050280"/>
    </source>
</evidence>
<reference evidence="2 3" key="1">
    <citation type="submission" date="2015-09" db="EMBL/GenBank/DDBJ databases">
        <title>Genome sequence of the marine flavobacterium Croceitalea dokdonensis DOKDO 023 that contains proton- and sodium-pumping rhodopsins.</title>
        <authorList>
            <person name="Kwon S.-K."/>
            <person name="Lee H.K."/>
            <person name="Kwak M.-J."/>
            <person name="Kim J.F."/>
        </authorList>
    </citation>
    <scope>NUCLEOTIDE SEQUENCE [LARGE SCALE GENOMIC DNA]</scope>
    <source>
        <strain evidence="2 3">DOKDO 023</strain>
    </source>
</reference>
<keyword evidence="1" id="KW-0472">Membrane</keyword>
<dbReference type="NCBIfam" id="NF040945">
    <property type="entry name" value="CCC_membrane"/>
    <property type="match status" value="1"/>
</dbReference>
<dbReference type="RefSeq" id="WP_054559291.1">
    <property type="nucleotide sequence ID" value="NZ_LDJX01000004.1"/>
</dbReference>
<dbReference type="AlphaFoldDB" id="A0A0P7B174"/>
<protein>
    <recommendedName>
        <fullName evidence="4">DUF4190 domain-containing protein</fullName>
    </recommendedName>
</protein>
<dbReference type="PATRIC" id="fig|1300341.3.peg.2380"/>
<sequence length="105" mass="11254">MAEYQQPLPEASTILTMGILSIVLTLFCCGPFGGIFGIIGLVKAKTAERLINENPGQYTDVSNVKTGKLLSYIGIAFAVIYLFLVILYFGTIAAILASGDFDSLQ</sequence>
<dbReference type="Pfam" id="PF07666">
    <property type="entry name" value="MpPF26"/>
    <property type="match status" value="1"/>
</dbReference>
<dbReference type="OrthoDB" id="1099888at2"/>
<keyword evidence="3" id="KW-1185">Reference proteome</keyword>
<evidence type="ECO:0000256" key="1">
    <source>
        <dbReference type="SAM" id="Phobius"/>
    </source>
</evidence>
<organism evidence="2 3">
    <name type="scientific">Croceitalea dokdonensis DOKDO 023</name>
    <dbReference type="NCBI Taxonomy" id="1300341"/>
    <lineage>
        <taxon>Bacteria</taxon>
        <taxon>Pseudomonadati</taxon>
        <taxon>Bacteroidota</taxon>
        <taxon>Flavobacteriia</taxon>
        <taxon>Flavobacteriales</taxon>
        <taxon>Flavobacteriaceae</taxon>
        <taxon>Croceitalea</taxon>
    </lineage>
</organism>
<feature type="transmembrane region" description="Helical" evidence="1">
    <location>
        <begin position="14"/>
        <end position="42"/>
    </location>
</feature>
<name>A0A0P7B174_9FLAO</name>
<keyword evidence="1" id="KW-1133">Transmembrane helix</keyword>